<sequence length="297" mass="32557">MEPSSSSIKENIRVSEKTIEAVHQLSQILNVHLTPSQLAVCIGLIESGVSFKAPSEAITCFSKRGIYTIFVSKCSKIFFTNELDNQGLNGKLFVDERKCEKLVARACVLVLRVYCHSPVPFVLDSITACAEVADDEASSSHLRPEAWENGSDVMESLSSDVSPVPGSFRGNGHSQDSWNGDDEDSTSDEIESWVCRARRQSSDRRRGGNAEGQYASSGNDSNVDCLNSTASARRSLQFATEAARMEPPPFLRDENRGIGLADDVEMLTEEPGNERSGPSETTSPNGRQHYHSDNVKY</sequence>
<feature type="region of interest" description="Disordered" evidence="1">
    <location>
        <begin position="240"/>
        <end position="297"/>
    </location>
</feature>
<dbReference type="EMBL" id="UXUI01007168">
    <property type="protein sequence ID" value="VDD85951.1"/>
    <property type="molecule type" value="Genomic_DNA"/>
</dbReference>
<feature type="region of interest" description="Disordered" evidence="1">
    <location>
        <begin position="153"/>
        <end position="226"/>
    </location>
</feature>
<dbReference type="InterPro" id="IPR022214">
    <property type="entry name" value="MZT1"/>
</dbReference>
<organism evidence="4">
    <name type="scientific">Enterobius vermicularis</name>
    <name type="common">Human pinworm</name>
    <dbReference type="NCBI Taxonomy" id="51028"/>
    <lineage>
        <taxon>Eukaryota</taxon>
        <taxon>Metazoa</taxon>
        <taxon>Ecdysozoa</taxon>
        <taxon>Nematoda</taxon>
        <taxon>Chromadorea</taxon>
        <taxon>Rhabditida</taxon>
        <taxon>Spirurina</taxon>
        <taxon>Oxyuridomorpha</taxon>
        <taxon>Oxyuroidea</taxon>
        <taxon>Oxyuridae</taxon>
        <taxon>Enterobius</taxon>
    </lineage>
</organism>
<dbReference type="Proteomes" id="UP000274131">
    <property type="component" value="Unassembled WGS sequence"/>
</dbReference>
<keyword evidence="3" id="KW-1185">Reference proteome</keyword>
<protein>
    <submittedName>
        <fullName evidence="4">PID domain-containing protein</fullName>
    </submittedName>
</protein>
<feature type="compositionally biased region" description="Polar residues" evidence="1">
    <location>
        <begin position="214"/>
        <end position="226"/>
    </location>
</feature>
<dbReference type="GO" id="GO:0033566">
    <property type="term" value="P:gamma-tubulin complex localization"/>
    <property type="evidence" value="ECO:0007669"/>
    <property type="project" value="InterPro"/>
</dbReference>
<gene>
    <name evidence="2" type="ORF">EVEC_LOCUS1094</name>
</gene>
<dbReference type="WBParaSite" id="EVEC_0000138601-mRNA-1">
    <property type="protein sequence ID" value="EVEC_0000138601-mRNA-1"/>
    <property type="gene ID" value="EVEC_0000138601"/>
</dbReference>
<reference evidence="4" key="1">
    <citation type="submission" date="2017-02" db="UniProtKB">
        <authorList>
            <consortium name="WormBaseParasite"/>
        </authorList>
    </citation>
    <scope>IDENTIFICATION</scope>
</reference>
<evidence type="ECO:0000313" key="4">
    <source>
        <dbReference type="WBParaSite" id="EVEC_0000138601-mRNA-1"/>
    </source>
</evidence>
<accession>A0A0N4UVC5</accession>
<name>A0A0N4UVC5_ENTVE</name>
<evidence type="ECO:0000313" key="3">
    <source>
        <dbReference type="Proteomes" id="UP000274131"/>
    </source>
</evidence>
<evidence type="ECO:0000256" key="1">
    <source>
        <dbReference type="SAM" id="MobiDB-lite"/>
    </source>
</evidence>
<reference evidence="2 3" key="2">
    <citation type="submission" date="2018-10" db="EMBL/GenBank/DDBJ databases">
        <authorList>
            <consortium name="Pathogen Informatics"/>
        </authorList>
    </citation>
    <scope>NUCLEOTIDE SEQUENCE [LARGE SCALE GENOMIC DNA]</scope>
</reference>
<dbReference type="GO" id="GO:0000931">
    <property type="term" value="C:gamma-tubulin ring complex"/>
    <property type="evidence" value="ECO:0007669"/>
    <property type="project" value="InterPro"/>
</dbReference>
<feature type="compositionally biased region" description="Polar residues" evidence="1">
    <location>
        <begin position="276"/>
        <end position="286"/>
    </location>
</feature>
<proteinExistence type="predicted"/>
<evidence type="ECO:0000313" key="2">
    <source>
        <dbReference type="EMBL" id="VDD85951.1"/>
    </source>
</evidence>
<dbReference type="OrthoDB" id="48571at2759"/>
<feature type="compositionally biased region" description="Acidic residues" evidence="1">
    <location>
        <begin position="179"/>
        <end position="191"/>
    </location>
</feature>
<dbReference type="AlphaFoldDB" id="A0A0N4UVC5"/>
<dbReference type="Pfam" id="PF12554">
    <property type="entry name" value="MOZART1"/>
    <property type="match status" value="1"/>
</dbReference>